<dbReference type="PANTHER" id="PTHR19136">
    <property type="entry name" value="MOLYBDENUM COFACTOR GUANYLYLTRANSFERASE"/>
    <property type="match status" value="1"/>
</dbReference>
<evidence type="ECO:0000313" key="4">
    <source>
        <dbReference type="Proteomes" id="UP001553715"/>
    </source>
</evidence>
<evidence type="ECO:0000256" key="1">
    <source>
        <dbReference type="ARBA" id="ARBA00022679"/>
    </source>
</evidence>
<dbReference type="EMBL" id="JBFBMH010000002">
    <property type="protein sequence ID" value="MEW1973957.1"/>
    <property type="molecule type" value="Genomic_DNA"/>
</dbReference>
<keyword evidence="4" id="KW-1185">Reference proteome</keyword>
<organism evidence="3 4">
    <name type="scientific">Microbacterium profundi</name>
    <dbReference type="NCBI Taxonomy" id="450380"/>
    <lineage>
        <taxon>Bacteria</taxon>
        <taxon>Bacillati</taxon>
        <taxon>Actinomycetota</taxon>
        <taxon>Actinomycetes</taxon>
        <taxon>Micrococcales</taxon>
        <taxon>Microbacteriaceae</taxon>
        <taxon>Microbacterium</taxon>
    </lineage>
</organism>
<name>A0ABV3LF22_9MICO</name>
<proteinExistence type="predicted"/>
<reference evidence="3 4" key="1">
    <citation type="submission" date="2024-06" db="EMBL/GenBank/DDBJ databases">
        <title>The Natural Products Discovery Center: Release of the First 8490 Sequenced Strains for Exploring Actinobacteria Biosynthetic Diversity.</title>
        <authorList>
            <person name="Kalkreuter E."/>
            <person name="Kautsar S.A."/>
            <person name="Yang D."/>
            <person name="Bader C.D."/>
            <person name="Teijaro C.N."/>
            <person name="Fluegel L."/>
            <person name="Davis C.M."/>
            <person name="Simpson J.R."/>
            <person name="Lauterbach L."/>
            <person name="Steele A.D."/>
            <person name="Gui C."/>
            <person name="Meng S."/>
            <person name="Li G."/>
            <person name="Viehrig K."/>
            <person name="Ye F."/>
            <person name="Su P."/>
            <person name="Kiefer A.F."/>
            <person name="Nichols A."/>
            <person name="Cepeda A.J."/>
            <person name="Yan W."/>
            <person name="Fan B."/>
            <person name="Jiang Y."/>
            <person name="Adhikari A."/>
            <person name="Zheng C.-J."/>
            <person name="Schuster L."/>
            <person name="Cowan T.M."/>
            <person name="Smanski M.J."/>
            <person name="Chevrette M.G."/>
            <person name="De Carvalho L.P.S."/>
            <person name="Shen B."/>
        </authorList>
    </citation>
    <scope>NUCLEOTIDE SEQUENCE [LARGE SCALE GENOMIC DNA]</scope>
    <source>
        <strain evidence="3 4">NPDC077434</strain>
    </source>
</reference>
<gene>
    <name evidence="3" type="ORF">AB0301_02565</name>
</gene>
<dbReference type="Proteomes" id="UP001553715">
    <property type="component" value="Unassembled WGS sequence"/>
</dbReference>
<dbReference type="GO" id="GO:0016740">
    <property type="term" value="F:transferase activity"/>
    <property type="evidence" value="ECO:0007669"/>
    <property type="project" value="UniProtKB-KW"/>
</dbReference>
<evidence type="ECO:0000259" key="2">
    <source>
        <dbReference type="Pfam" id="PF12804"/>
    </source>
</evidence>
<dbReference type="SUPFAM" id="SSF53448">
    <property type="entry name" value="Nucleotide-diphospho-sugar transferases"/>
    <property type="match status" value="1"/>
</dbReference>
<sequence>MSMPAAAIVLAGGRSSRLGGVDKATVEVDGIPLIDHVYSAVRGCMPIIAVGPDGISRPGIRVVREDPPFGGPAAAVAAGVIALDGSDAVEAWLLACDLPRAAELVARLAKVPIPDGSNAVVAVDADGRMQWLAGRYRVSALRGAVAQHPETVGMSMRTLFEGLRLHPVDDDGTAVDLDTWSAIEDYRSTRKDDHV</sequence>
<accession>A0ABV3LF22</accession>
<dbReference type="InterPro" id="IPR029044">
    <property type="entry name" value="Nucleotide-diphossugar_trans"/>
</dbReference>
<dbReference type="InterPro" id="IPR025877">
    <property type="entry name" value="MobA-like_NTP_Trfase"/>
</dbReference>
<comment type="caution">
    <text evidence="3">The sequence shown here is derived from an EMBL/GenBank/DDBJ whole genome shotgun (WGS) entry which is preliminary data.</text>
</comment>
<dbReference type="PANTHER" id="PTHR19136:SF81">
    <property type="entry name" value="MOLYBDENUM COFACTOR GUANYLYLTRANSFERASE"/>
    <property type="match status" value="1"/>
</dbReference>
<evidence type="ECO:0000313" key="3">
    <source>
        <dbReference type="EMBL" id="MEW1973957.1"/>
    </source>
</evidence>
<dbReference type="RefSeq" id="WP_366232267.1">
    <property type="nucleotide sequence ID" value="NZ_JBFBMH010000002.1"/>
</dbReference>
<feature type="domain" description="MobA-like NTP transferase" evidence="2">
    <location>
        <begin position="7"/>
        <end position="154"/>
    </location>
</feature>
<dbReference type="Gene3D" id="3.90.550.10">
    <property type="entry name" value="Spore Coat Polysaccharide Biosynthesis Protein SpsA, Chain A"/>
    <property type="match status" value="1"/>
</dbReference>
<protein>
    <submittedName>
        <fullName evidence="3">NTP transferase domain-containing protein</fullName>
    </submittedName>
</protein>
<dbReference type="Pfam" id="PF12804">
    <property type="entry name" value="NTP_transf_3"/>
    <property type="match status" value="1"/>
</dbReference>
<keyword evidence="1 3" id="KW-0808">Transferase</keyword>